<proteinExistence type="predicted"/>
<dbReference type="AlphaFoldDB" id="A0A7C4RNA6"/>
<dbReference type="PANTHER" id="PTHR38753:SF1">
    <property type="entry name" value="SLR1441 PROTEIN"/>
    <property type="match status" value="1"/>
</dbReference>
<dbReference type="EMBL" id="DSUH01000171">
    <property type="protein sequence ID" value="HGU32635.1"/>
    <property type="molecule type" value="Genomic_DNA"/>
</dbReference>
<dbReference type="Gene3D" id="1.10.287.540">
    <property type="entry name" value="Helix hairpin bin"/>
    <property type="match status" value="1"/>
</dbReference>
<evidence type="ECO:0000256" key="1">
    <source>
        <dbReference type="SAM" id="Coils"/>
    </source>
</evidence>
<reference evidence="2" key="1">
    <citation type="journal article" date="2020" name="mSystems">
        <title>Genome- and Community-Level Interaction Insights into Carbon Utilization and Element Cycling Functions of Hydrothermarchaeota in Hydrothermal Sediment.</title>
        <authorList>
            <person name="Zhou Z."/>
            <person name="Liu Y."/>
            <person name="Xu W."/>
            <person name="Pan J."/>
            <person name="Luo Z.H."/>
            <person name="Li M."/>
        </authorList>
    </citation>
    <scope>NUCLEOTIDE SEQUENCE [LARGE SCALE GENOMIC DNA]</scope>
    <source>
        <strain evidence="2">SpSt-477</strain>
    </source>
</reference>
<name>A0A7C4RNA6_9BACT</name>
<comment type="caution">
    <text evidence="2">The sequence shown here is derived from an EMBL/GenBank/DDBJ whole genome shotgun (WGS) entry which is preliminary data.</text>
</comment>
<evidence type="ECO:0008006" key="3">
    <source>
        <dbReference type="Google" id="ProtNLM"/>
    </source>
</evidence>
<dbReference type="PANTHER" id="PTHR38753">
    <property type="entry name" value="SLR1441 PROTEIN"/>
    <property type="match status" value="1"/>
</dbReference>
<sequence length="260" mass="30847">MAFPALEEQVTDLRETLNEFIRKTDAGFVALQEAQRETKRELKQLSYEMRLFKEEMNEFKEEMRTFKDEMSLFKEEMSAFKDEIKAFKDEMKVFKDEMRVFKDETVEDRKRMNKQWGELANRLGTIVEDIVAPNIEGIVQRYFGCSELDSLMVRYRKRNPKNKSQRREFDLIAIWDENVLLNETKATARMEYIVEFAAFLASEAFFDYFPEFRGKNFIPVFSSLYLPEEMVQALSNAGIYAMAMSDDAMDPLNFDRVQRN</sequence>
<accession>A0A7C4RNA6</accession>
<keyword evidence="1" id="KW-0175">Coiled coil</keyword>
<evidence type="ECO:0000313" key="2">
    <source>
        <dbReference type="EMBL" id="HGU32635.1"/>
    </source>
</evidence>
<organism evidence="2">
    <name type="scientific">Desulfatirhabdium butyrativorans</name>
    <dbReference type="NCBI Taxonomy" id="340467"/>
    <lineage>
        <taxon>Bacteria</taxon>
        <taxon>Pseudomonadati</taxon>
        <taxon>Thermodesulfobacteriota</taxon>
        <taxon>Desulfobacteria</taxon>
        <taxon>Desulfobacterales</taxon>
        <taxon>Desulfatirhabdiaceae</taxon>
        <taxon>Desulfatirhabdium</taxon>
    </lineage>
</organism>
<feature type="coiled-coil region" evidence="1">
    <location>
        <begin position="35"/>
        <end position="104"/>
    </location>
</feature>
<gene>
    <name evidence="2" type="ORF">ENS29_07250</name>
</gene>
<protein>
    <recommendedName>
        <fullName evidence="3">DUF3782 domain-containing protein</fullName>
    </recommendedName>
</protein>